<dbReference type="Proteomes" id="UP000234240">
    <property type="component" value="Unassembled WGS sequence"/>
</dbReference>
<organism evidence="1 2">
    <name type="scientific">Chimaeribacter californicus</name>
    <dbReference type="NCBI Taxonomy" id="2060067"/>
    <lineage>
        <taxon>Bacteria</taxon>
        <taxon>Pseudomonadati</taxon>
        <taxon>Pseudomonadota</taxon>
        <taxon>Gammaproteobacteria</taxon>
        <taxon>Enterobacterales</taxon>
        <taxon>Yersiniaceae</taxon>
        <taxon>Chimaeribacter</taxon>
    </lineage>
</organism>
<reference evidence="1 2" key="1">
    <citation type="submission" date="2017-12" db="EMBL/GenBank/DDBJ databases">
        <title>Characterization of six clinical isolates of Enterochimera gen. nov., a novel genus of the Yersiniaciae family and the three species Enterochimera arupensis sp. nov., Enterochimera coloradensis sp. nov, and Enterochimera californica sp. nov.</title>
        <authorList>
            <person name="Rossi A."/>
            <person name="Fisher M."/>
        </authorList>
    </citation>
    <scope>NUCLEOTIDE SEQUENCE [LARGE SCALE GENOMIC DNA]</scope>
    <source>
        <strain evidence="2">2015-Iso6</strain>
    </source>
</reference>
<proteinExistence type="predicted"/>
<dbReference type="AlphaFoldDB" id="A0A2N5DSM9"/>
<name>A0A2N5DSM9_9GAMM</name>
<gene>
    <name evidence="1" type="ORF">CYR55_23075</name>
</gene>
<sequence>MPDVEDLAVPNPMALLRRPARLFKSTSHYWEPGYNWRISVSPFDESKADQSYHVHFSERPTQEEFDEHFRRFLSTEDRCRVHIYQSDGFSKSWRITDEYTHHREKESDNAHSLEELTPRHEWHDGERFRICFWDVRINALNYIYYINRPTSAEVRRLSSVKRVATVQKRGESNF</sequence>
<keyword evidence="2" id="KW-1185">Reference proteome</keyword>
<comment type="caution">
    <text evidence="1">The sequence shown here is derived from an EMBL/GenBank/DDBJ whole genome shotgun (WGS) entry which is preliminary data.</text>
</comment>
<accession>A0A2N5DSM9</accession>
<dbReference type="EMBL" id="PJZF01000098">
    <property type="protein sequence ID" value="PLR29084.1"/>
    <property type="molecule type" value="Genomic_DNA"/>
</dbReference>
<protein>
    <submittedName>
        <fullName evidence="1">Uncharacterized protein</fullName>
    </submittedName>
</protein>
<evidence type="ECO:0000313" key="1">
    <source>
        <dbReference type="EMBL" id="PLR29084.1"/>
    </source>
</evidence>
<evidence type="ECO:0000313" key="2">
    <source>
        <dbReference type="Proteomes" id="UP000234240"/>
    </source>
</evidence>